<feature type="compositionally biased region" description="Basic and acidic residues" evidence="1">
    <location>
        <begin position="116"/>
        <end position="136"/>
    </location>
</feature>
<dbReference type="AlphaFoldDB" id="A0A5J4UD87"/>
<feature type="compositionally biased region" description="Basic residues" evidence="1">
    <location>
        <begin position="85"/>
        <end position="101"/>
    </location>
</feature>
<accession>A0A5J4UD87</accession>
<comment type="caution">
    <text evidence="2">The sequence shown here is derived from an EMBL/GenBank/DDBJ whole genome shotgun (WGS) entry which is preliminary data.</text>
</comment>
<feature type="compositionally biased region" description="Basic and acidic residues" evidence="1">
    <location>
        <begin position="56"/>
        <end position="66"/>
    </location>
</feature>
<protein>
    <submittedName>
        <fullName evidence="2">Uncharacterized protein</fullName>
    </submittedName>
</protein>
<evidence type="ECO:0000313" key="3">
    <source>
        <dbReference type="Proteomes" id="UP000324800"/>
    </source>
</evidence>
<proteinExistence type="predicted"/>
<evidence type="ECO:0000256" key="1">
    <source>
        <dbReference type="SAM" id="MobiDB-lite"/>
    </source>
</evidence>
<evidence type="ECO:0000313" key="2">
    <source>
        <dbReference type="EMBL" id="KAA6367832.1"/>
    </source>
</evidence>
<feature type="region of interest" description="Disordered" evidence="1">
    <location>
        <begin position="56"/>
        <end position="164"/>
    </location>
</feature>
<sequence>MSEASESRRIDTLSGRLGQQLEVEQQQLERSGHYSLRVTTFRSFLRSKISAITEDRNRQQLKDIQHQSRGSSYSSSETSGSNSRNGRKVKHSTTRVPHPRSSKQSSGLIEQISDFWRLHDRPRNTERSTSHSESKTHNRHVRQSQESQMQEIREPGTRQLGCSSRQSFSLVEGRSTIPPSANTSDISNVEQIRQREGECSDGSSQLAVTSMVAKHDEQDKEMGICGKKRRRVESWRQNEEIEETLTARRNDSRVIRGNKGEKLFRWVLKLRGLTDTAVLKVIDGWHTIWGRLRQRLGQFYEYWASLGKKRMELFQKEDPEIIIANFIAQPGEEKSTDSNQTNCRTAICMLFKLQGIQSEKINGVALHQVMKKPQTAMREERKDERIFKLDIILRYLQ</sequence>
<dbReference type="Proteomes" id="UP000324800">
    <property type="component" value="Unassembled WGS sequence"/>
</dbReference>
<feature type="compositionally biased region" description="Low complexity" evidence="1">
    <location>
        <begin position="68"/>
        <end position="84"/>
    </location>
</feature>
<reference evidence="2 3" key="1">
    <citation type="submission" date="2019-03" db="EMBL/GenBank/DDBJ databases">
        <title>Single cell metagenomics reveals metabolic interactions within the superorganism composed of flagellate Streblomastix strix and complex community of Bacteroidetes bacteria on its surface.</title>
        <authorList>
            <person name="Treitli S.C."/>
            <person name="Kolisko M."/>
            <person name="Husnik F."/>
            <person name="Keeling P."/>
            <person name="Hampl V."/>
        </authorList>
    </citation>
    <scope>NUCLEOTIDE SEQUENCE [LARGE SCALE GENOMIC DNA]</scope>
    <source>
        <strain evidence="2">ST1C</strain>
    </source>
</reference>
<name>A0A5J4UD87_9EUKA</name>
<gene>
    <name evidence="2" type="ORF">EZS28_036642</name>
</gene>
<organism evidence="2 3">
    <name type="scientific">Streblomastix strix</name>
    <dbReference type="NCBI Taxonomy" id="222440"/>
    <lineage>
        <taxon>Eukaryota</taxon>
        <taxon>Metamonada</taxon>
        <taxon>Preaxostyla</taxon>
        <taxon>Oxymonadida</taxon>
        <taxon>Streblomastigidae</taxon>
        <taxon>Streblomastix</taxon>
    </lineage>
</organism>
<dbReference type="EMBL" id="SNRW01017932">
    <property type="protein sequence ID" value="KAA6367832.1"/>
    <property type="molecule type" value="Genomic_DNA"/>
</dbReference>